<name>A0A8X6WKV8_TRICX</name>
<evidence type="ECO:0000313" key="2">
    <source>
        <dbReference type="Proteomes" id="UP000887159"/>
    </source>
</evidence>
<keyword evidence="2" id="KW-1185">Reference proteome</keyword>
<gene>
    <name evidence="1" type="primary">Tigd4_92</name>
    <name evidence="1" type="ORF">TNCV_3450601</name>
</gene>
<organism evidence="1 2">
    <name type="scientific">Trichonephila clavipes</name>
    <name type="common">Golden silk orbweaver</name>
    <name type="synonym">Nephila clavipes</name>
    <dbReference type="NCBI Taxonomy" id="2585209"/>
    <lineage>
        <taxon>Eukaryota</taxon>
        <taxon>Metazoa</taxon>
        <taxon>Ecdysozoa</taxon>
        <taxon>Arthropoda</taxon>
        <taxon>Chelicerata</taxon>
        <taxon>Arachnida</taxon>
        <taxon>Araneae</taxon>
        <taxon>Araneomorphae</taxon>
        <taxon>Entelegynae</taxon>
        <taxon>Araneoidea</taxon>
        <taxon>Nephilidae</taxon>
        <taxon>Trichonephila</taxon>
    </lineage>
</organism>
<dbReference type="AlphaFoldDB" id="A0A8X6WKV8"/>
<evidence type="ECO:0000313" key="1">
    <source>
        <dbReference type="EMBL" id="GFY36357.1"/>
    </source>
</evidence>
<protein>
    <submittedName>
        <fullName evidence="1">Tigger transposable element-derived protein 4</fullName>
    </submittedName>
</protein>
<comment type="caution">
    <text evidence="1">The sequence shown here is derived from an EMBL/GenBank/DDBJ whole genome shotgun (WGS) entry which is preliminary data.</text>
</comment>
<dbReference type="EMBL" id="BMAU01021436">
    <property type="protein sequence ID" value="GFY36357.1"/>
    <property type="molecule type" value="Genomic_DNA"/>
</dbReference>
<accession>A0A8X6WKV8</accession>
<proteinExistence type="predicted"/>
<reference evidence="1" key="1">
    <citation type="submission" date="2020-08" db="EMBL/GenBank/DDBJ databases">
        <title>Multicomponent nature underlies the extraordinary mechanical properties of spider dragline silk.</title>
        <authorList>
            <person name="Kono N."/>
            <person name="Nakamura H."/>
            <person name="Mori M."/>
            <person name="Yoshida Y."/>
            <person name="Ohtoshi R."/>
            <person name="Malay A.D."/>
            <person name="Moran D.A.P."/>
            <person name="Tomita M."/>
            <person name="Numata K."/>
            <person name="Arakawa K."/>
        </authorList>
    </citation>
    <scope>NUCLEOTIDE SEQUENCE</scope>
</reference>
<sequence length="190" mass="21725">MARKIIWVGHPCTKHYIKTGSRGETNFESTLSQEDILPKVITAPENNQSVPNINLRESISEILKAWNYMMSMIVPFITVLPKFDSLSAVESLASTEDEDYPIRRNEKKIWIQLKEKQEITNDVLLDNFRPLDSEGKTSGSLIESVILKSLKNKTNTTVDCNEKENEDENDDNAEINKPLYDLMINSFESI</sequence>
<dbReference type="Proteomes" id="UP000887159">
    <property type="component" value="Unassembled WGS sequence"/>
</dbReference>